<dbReference type="GO" id="GO:0006508">
    <property type="term" value="P:proteolysis"/>
    <property type="evidence" value="ECO:0007669"/>
    <property type="project" value="UniProtKB-KW"/>
</dbReference>
<proteinExistence type="inferred from homology"/>
<sequence length="392" mass="44530">MLAQAVETYEGGWRNGKPTWKLVVFLYLVKSSLMSPDDDALNIIVDGTDGWPSSRIWGSELRGGSQLAISFNRPEPMDYISALRLVRFFDYEGYGEPVWITEWAKLKAKREGTECIDITDHPDFGSASYASPRAIPRVYHPPNSTFVAKVLPLLSSDEQKSNLEIFTSFYTRYYNSDTGRASSRWLYERVTNYTDKFASTELKERVQIELVLVGHNFKQESVLIRFIPRNASDDDGSGTVTILEAYRAILEARYIPTSPLEFHFYAAEEGGFSGSLDIVDSYAWIATGSQEKIAVAMNRVDPALTKWQKLLIDKYLDIPWSETLYDARSTSDHYSWYYAGYPVTHSLEGAWEHINMNSDPTDTLDVSSEFSFAHILQFTKLAVAFAVELSDY</sequence>
<evidence type="ECO:0000313" key="3">
    <source>
        <dbReference type="EMBL" id="KAE9397645.1"/>
    </source>
</evidence>
<keyword evidence="1" id="KW-0645">Protease</keyword>
<keyword evidence="1" id="KW-0479">Metal-binding</keyword>
<dbReference type="GO" id="GO:0046872">
    <property type="term" value="F:metal ion binding"/>
    <property type="evidence" value="ECO:0007669"/>
    <property type="project" value="UniProtKB-KW"/>
</dbReference>
<accession>A0A6A4HLA6</accession>
<dbReference type="EMBL" id="ML769494">
    <property type="protein sequence ID" value="KAE9397645.1"/>
    <property type="molecule type" value="Genomic_DNA"/>
</dbReference>
<dbReference type="SUPFAM" id="SSF53187">
    <property type="entry name" value="Zn-dependent exopeptidases"/>
    <property type="match status" value="1"/>
</dbReference>
<dbReference type="OrthoDB" id="2214at2759"/>
<comment type="similarity">
    <text evidence="1">Belongs to the peptidase M28 family.</text>
</comment>
<organism evidence="3 4">
    <name type="scientific">Gymnopus androsaceus JB14</name>
    <dbReference type="NCBI Taxonomy" id="1447944"/>
    <lineage>
        <taxon>Eukaryota</taxon>
        <taxon>Fungi</taxon>
        <taxon>Dikarya</taxon>
        <taxon>Basidiomycota</taxon>
        <taxon>Agaricomycotina</taxon>
        <taxon>Agaricomycetes</taxon>
        <taxon>Agaricomycetidae</taxon>
        <taxon>Agaricales</taxon>
        <taxon>Marasmiineae</taxon>
        <taxon>Omphalotaceae</taxon>
        <taxon>Gymnopus</taxon>
    </lineage>
</organism>
<gene>
    <name evidence="3" type="ORF">BT96DRAFT_940776</name>
</gene>
<evidence type="ECO:0000259" key="2">
    <source>
        <dbReference type="Pfam" id="PF04389"/>
    </source>
</evidence>
<evidence type="ECO:0000313" key="4">
    <source>
        <dbReference type="Proteomes" id="UP000799118"/>
    </source>
</evidence>
<dbReference type="Pfam" id="PF04389">
    <property type="entry name" value="Peptidase_M28"/>
    <property type="match status" value="1"/>
</dbReference>
<protein>
    <recommendedName>
        <fullName evidence="1">Peptide hydrolase</fullName>
        <ecNumber evidence="1">3.4.-.-</ecNumber>
    </recommendedName>
</protein>
<keyword evidence="4" id="KW-1185">Reference proteome</keyword>
<keyword evidence="1" id="KW-0378">Hydrolase</keyword>
<keyword evidence="1" id="KW-0862">Zinc</keyword>
<reference evidence="3" key="1">
    <citation type="journal article" date="2019" name="Environ. Microbiol.">
        <title>Fungal ecological strategies reflected in gene transcription - a case study of two litter decomposers.</title>
        <authorList>
            <person name="Barbi F."/>
            <person name="Kohler A."/>
            <person name="Barry K."/>
            <person name="Baskaran P."/>
            <person name="Daum C."/>
            <person name="Fauchery L."/>
            <person name="Ihrmark K."/>
            <person name="Kuo A."/>
            <person name="LaButti K."/>
            <person name="Lipzen A."/>
            <person name="Morin E."/>
            <person name="Grigoriev I.V."/>
            <person name="Henrissat B."/>
            <person name="Lindahl B."/>
            <person name="Martin F."/>
        </authorList>
    </citation>
    <scope>NUCLEOTIDE SEQUENCE</scope>
    <source>
        <strain evidence="3">JB14</strain>
    </source>
</reference>
<name>A0A6A4HLA6_9AGAR</name>
<dbReference type="AlphaFoldDB" id="A0A6A4HLA6"/>
<dbReference type="Gene3D" id="3.40.630.10">
    <property type="entry name" value="Zn peptidases"/>
    <property type="match status" value="1"/>
</dbReference>
<evidence type="ECO:0000256" key="1">
    <source>
        <dbReference type="RuleBase" id="RU361240"/>
    </source>
</evidence>
<feature type="domain" description="Peptidase M28" evidence="2">
    <location>
        <begin position="233"/>
        <end position="346"/>
    </location>
</feature>
<dbReference type="Proteomes" id="UP000799118">
    <property type="component" value="Unassembled WGS sequence"/>
</dbReference>
<dbReference type="GO" id="GO:0008233">
    <property type="term" value="F:peptidase activity"/>
    <property type="evidence" value="ECO:0007669"/>
    <property type="project" value="UniProtKB-KW"/>
</dbReference>
<dbReference type="InterPro" id="IPR007484">
    <property type="entry name" value="Peptidase_M28"/>
</dbReference>
<dbReference type="EC" id="3.4.-.-" evidence="1"/>